<dbReference type="Gene3D" id="3.40.50.1910">
    <property type="match status" value="1"/>
</dbReference>
<proteinExistence type="predicted"/>
<dbReference type="InterPro" id="IPR036045">
    <property type="entry name" value="Sec1-like_sf"/>
</dbReference>
<evidence type="ECO:0000313" key="3">
    <source>
        <dbReference type="Proteomes" id="UP000789595"/>
    </source>
</evidence>
<keyword evidence="3" id="KW-1185">Reference proteome</keyword>
<organism evidence="1">
    <name type="scientific">Pelagomonas calceolata</name>
    <dbReference type="NCBI Taxonomy" id="35677"/>
    <lineage>
        <taxon>Eukaryota</taxon>
        <taxon>Sar</taxon>
        <taxon>Stramenopiles</taxon>
        <taxon>Ochrophyta</taxon>
        <taxon>Pelagophyceae</taxon>
        <taxon>Pelagomonadales</taxon>
        <taxon>Pelagomonadaceae</taxon>
        <taxon>Pelagomonas</taxon>
    </lineage>
</organism>
<dbReference type="EMBL" id="CAKKNE010000003">
    <property type="protein sequence ID" value="CAH0371753.1"/>
    <property type="molecule type" value="Genomic_DNA"/>
</dbReference>
<sequence length="575" mass="59670">MLDGLQPQMDAGALSVGALARLMREERQRQPDKKIHLVLDDRAAEAVGWAGGAAWCRQVGAAHIYALGADVPDTDDVLRVVVTNDVEKARQQYGACVVAAAPAFAAPFHGDDATLPCLVSLASDAFPVRPWEAPADWRAGDLPERRRKGLKDLATELAALCADLRIDAAGNVWALGDTAGAVGAAVDAQLQQGGGRRAALVLLDRTADLSVVGAPPDGALERIMAHFSGEGPLLSAAADLTKAYDAPWVMNACDRALLRRVVAAASHDDALDLLNEAVAERLQLYGIAPPPQKKRGRGAALAAHLEALLKGAPQPASSAFDVPDKLLRAISDIAPLGVAVVEATQRTAKRRTSLEDVLALDKLLANLVAHANAGLLECADVVAETYERKTTSLTASDAACALVRCLALTRDGADAAAQRVARAVQSCADNDDRDAALFVLGLVGVLSTRVCGPPGLVGRVVDAVLRGNDDGLTRPGLGAAASAALGSLSETVGLGGVFGKVKAAVADRAPRRRAGDGGALIIMIVLGGLTFSEVRDANAVLEELGARDRVVLGGTRLCTGQDVAEALFFADDEDF</sequence>
<dbReference type="AlphaFoldDB" id="A0A7S3ZJS5"/>
<accession>A0A7S3ZJS5</accession>
<gene>
    <name evidence="1" type="ORF">PCAL00307_LOCUS660</name>
    <name evidence="2" type="ORF">PECAL_3P17050</name>
</gene>
<dbReference type="InterPro" id="IPR027482">
    <property type="entry name" value="Sec1-like_dom2"/>
</dbReference>
<dbReference type="Proteomes" id="UP000789595">
    <property type="component" value="Unassembled WGS sequence"/>
</dbReference>
<dbReference type="SUPFAM" id="SSF56815">
    <property type="entry name" value="Sec1/munc18-like (SM) proteins"/>
    <property type="match status" value="1"/>
</dbReference>
<evidence type="ECO:0008006" key="4">
    <source>
        <dbReference type="Google" id="ProtNLM"/>
    </source>
</evidence>
<dbReference type="EMBL" id="HBIW01000778">
    <property type="protein sequence ID" value="CAE0685226.1"/>
    <property type="molecule type" value="Transcribed_RNA"/>
</dbReference>
<name>A0A7S3ZJS5_9STRA</name>
<reference evidence="1" key="1">
    <citation type="submission" date="2021-01" db="EMBL/GenBank/DDBJ databases">
        <authorList>
            <person name="Corre E."/>
            <person name="Pelletier E."/>
            <person name="Niang G."/>
            <person name="Scheremetjew M."/>
            <person name="Finn R."/>
            <person name="Kale V."/>
            <person name="Holt S."/>
            <person name="Cochrane G."/>
            <person name="Meng A."/>
            <person name="Brown T."/>
            <person name="Cohen L."/>
        </authorList>
    </citation>
    <scope>NUCLEOTIDE SEQUENCE</scope>
    <source>
        <strain evidence="1">CCMP1756</strain>
    </source>
</reference>
<evidence type="ECO:0000313" key="2">
    <source>
        <dbReference type="EMBL" id="CAH0371753.1"/>
    </source>
</evidence>
<evidence type="ECO:0000313" key="1">
    <source>
        <dbReference type="EMBL" id="CAE0685226.1"/>
    </source>
</evidence>
<reference evidence="2" key="2">
    <citation type="submission" date="2021-11" db="EMBL/GenBank/DDBJ databases">
        <authorList>
            <consortium name="Genoscope - CEA"/>
            <person name="William W."/>
        </authorList>
    </citation>
    <scope>NUCLEOTIDE SEQUENCE</scope>
</reference>
<protein>
    <recommendedName>
        <fullName evidence="4">Sec1 family domain-containing protein 2</fullName>
    </recommendedName>
</protein>